<dbReference type="InterPro" id="IPR054688">
    <property type="entry name" value="CD1247_N"/>
</dbReference>
<dbReference type="HOGENOM" id="CLU_120403_0_0_9"/>
<dbReference type="EMBL" id="AGCK01000329">
    <property type="protein sequence ID" value="EHM38079.1"/>
    <property type="molecule type" value="Genomic_DNA"/>
</dbReference>
<dbReference type="NCBIfam" id="NF045650">
    <property type="entry name" value="CD1247_Nterm"/>
    <property type="match status" value="1"/>
</dbReference>
<dbReference type="Proteomes" id="UP000004459">
    <property type="component" value="Unassembled WGS sequence"/>
</dbReference>
<dbReference type="PATRIC" id="fig|411475.3.peg.3524"/>
<name>G9YX06_FLAPL</name>
<protein>
    <recommendedName>
        <fullName evidence="3">TFIIB-type domain-containing protein</fullName>
    </recommendedName>
</protein>
<comment type="caution">
    <text evidence="1">The sequence shown here is derived from an EMBL/GenBank/DDBJ whole genome shotgun (WGS) entry which is preliminary data.</text>
</comment>
<evidence type="ECO:0008006" key="3">
    <source>
        <dbReference type="Google" id="ProtNLM"/>
    </source>
</evidence>
<evidence type="ECO:0000313" key="2">
    <source>
        <dbReference type="Proteomes" id="UP000004459"/>
    </source>
</evidence>
<dbReference type="AlphaFoldDB" id="G9YX06"/>
<gene>
    <name evidence="1" type="ORF">HMPREF0372_04074</name>
</gene>
<sequence length="166" mass="18001">MKALWAACEKEIIMTISEKVAYLKGLAEGLDLDTAKSKEGKLISVMIGILEEIGMSIEDLEENTVALGEEIDAISDDLSDVEKAVFDEDDDDDDCCCGDEDDDFFEVDCPNCGDTLMIDESVLEEGVIQCPGCKQKFALDLSDDCCCGDDDGDGECGCGCEEHDHE</sequence>
<evidence type="ECO:0000313" key="1">
    <source>
        <dbReference type="EMBL" id="EHM38079.1"/>
    </source>
</evidence>
<dbReference type="STRING" id="292800.A4U99_12665"/>
<proteinExistence type="predicted"/>
<accession>G9YX06</accession>
<reference evidence="1 2" key="1">
    <citation type="submission" date="2011-08" db="EMBL/GenBank/DDBJ databases">
        <authorList>
            <person name="Weinstock G."/>
            <person name="Sodergren E."/>
            <person name="Clifton S."/>
            <person name="Fulton L."/>
            <person name="Fulton B."/>
            <person name="Courtney L."/>
            <person name="Fronick C."/>
            <person name="Harrison M."/>
            <person name="Strong C."/>
            <person name="Farmer C."/>
            <person name="Delahaunty K."/>
            <person name="Markovic C."/>
            <person name="Hall O."/>
            <person name="Minx P."/>
            <person name="Tomlinson C."/>
            <person name="Mitreva M."/>
            <person name="Hou S."/>
            <person name="Chen J."/>
            <person name="Wollam A."/>
            <person name="Pepin K.H."/>
            <person name="Johnson M."/>
            <person name="Bhonagiri V."/>
            <person name="Zhang X."/>
            <person name="Suruliraj S."/>
            <person name="Warren W."/>
            <person name="Chinwalla A."/>
            <person name="Mardis E.R."/>
            <person name="Wilson R.K."/>
        </authorList>
    </citation>
    <scope>NUCLEOTIDE SEQUENCE [LARGE SCALE GENOMIC DNA]</scope>
    <source>
        <strain evidence="1 2">ATCC 29863</strain>
    </source>
</reference>
<organism evidence="1 2">
    <name type="scientific">Flavonifractor plautii ATCC 29863</name>
    <dbReference type="NCBI Taxonomy" id="411475"/>
    <lineage>
        <taxon>Bacteria</taxon>
        <taxon>Bacillati</taxon>
        <taxon>Bacillota</taxon>
        <taxon>Clostridia</taxon>
        <taxon>Eubacteriales</taxon>
        <taxon>Oscillospiraceae</taxon>
        <taxon>Flavonifractor</taxon>
    </lineage>
</organism>